<organism evidence="2 3">
    <name type="scientific">Tessaracoccus lapidicaptus</name>
    <dbReference type="NCBI Taxonomy" id="1427523"/>
    <lineage>
        <taxon>Bacteria</taxon>
        <taxon>Bacillati</taxon>
        <taxon>Actinomycetota</taxon>
        <taxon>Actinomycetes</taxon>
        <taxon>Propionibacteriales</taxon>
        <taxon>Propionibacteriaceae</taxon>
        <taxon>Tessaracoccus</taxon>
    </lineage>
</organism>
<dbReference type="Proteomes" id="UP000093501">
    <property type="component" value="Unassembled WGS sequence"/>
</dbReference>
<reference evidence="3" key="1">
    <citation type="submission" date="2016-07" db="EMBL/GenBank/DDBJ databases">
        <authorList>
            <person name="Florea S."/>
            <person name="Webb J.S."/>
            <person name="Jaromczyk J."/>
            <person name="Schardl C.L."/>
        </authorList>
    </citation>
    <scope>NUCLEOTIDE SEQUENCE [LARGE SCALE GENOMIC DNA]</scope>
    <source>
        <strain evidence="3">IPBSL-7</strain>
    </source>
</reference>
<evidence type="ECO:0000259" key="1">
    <source>
        <dbReference type="Pfam" id="PF02517"/>
    </source>
</evidence>
<comment type="caution">
    <text evidence="2">The sequence shown here is derived from an EMBL/GenBank/DDBJ whole genome shotgun (WGS) entry which is preliminary data.</text>
</comment>
<keyword evidence="3" id="KW-1185">Reference proteome</keyword>
<evidence type="ECO:0000313" key="3">
    <source>
        <dbReference type="Proteomes" id="UP000093501"/>
    </source>
</evidence>
<accession>A0A1C0ASF9</accession>
<dbReference type="RefSeq" id="WP_068749409.1">
    <property type="nucleotide sequence ID" value="NZ_LR214441.1"/>
</dbReference>
<dbReference type="AlphaFoldDB" id="A0A1C0ASF9"/>
<feature type="domain" description="CAAX prenyl protease 2/Lysostaphin resistance protein A-like" evidence="1">
    <location>
        <begin position="140"/>
        <end position="226"/>
    </location>
</feature>
<dbReference type="GO" id="GO:0080120">
    <property type="term" value="P:CAAX-box protein maturation"/>
    <property type="evidence" value="ECO:0007669"/>
    <property type="project" value="UniProtKB-ARBA"/>
</dbReference>
<gene>
    <name evidence="2" type="ORF">BCR15_10870</name>
</gene>
<evidence type="ECO:0000313" key="2">
    <source>
        <dbReference type="EMBL" id="OCL37202.1"/>
    </source>
</evidence>
<dbReference type="GO" id="GO:0004175">
    <property type="term" value="F:endopeptidase activity"/>
    <property type="evidence" value="ECO:0007669"/>
    <property type="project" value="UniProtKB-ARBA"/>
</dbReference>
<name>A0A1C0ASF9_9ACTN</name>
<sequence length="240" mass="24940">MRRFLAEPRAFLAAALLHPVERTRVETPGQRLRRRVVVALTIVAGAVALGFALAIPPGQSEFYLATVGVAALWVVGALASGPLYLGEGRARDGGRSRGVVQGVLLGLMLLGVFLAGALVVDRIPLLAGPVDDLLDHARFGSLWVVALITAVNGIAEELFFRGAVYASLPRSVNGIGSTALYAASTLFTGVPLLTFAAICLGLLTAAQRRVTGGVLGPIASHLTWSLGMLFLLPPTLALGG</sequence>
<proteinExistence type="predicted"/>
<protein>
    <submittedName>
        <fullName evidence="2">Abortive infection protein</fullName>
    </submittedName>
</protein>
<dbReference type="InterPro" id="IPR003675">
    <property type="entry name" value="Rce1/LyrA-like_dom"/>
</dbReference>
<dbReference type="Pfam" id="PF02517">
    <property type="entry name" value="Rce1-like"/>
    <property type="match status" value="1"/>
</dbReference>
<dbReference type="EMBL" id="MBQD01000001">
    <property type="protein sequence ID" value="OCL37202.1"/>
    <property type="molecule type" value="Genomic_DNA"/>
</dbReference>